<feature type="compositionally biased region" description="Polar residues" evidence="1">
    <location>
        <begin position="9"/>
        <end position="25"/>
    </location>
</feature>
<dbReference type="EMBL" id="SRLO01000138">
    <property type="protein sequence ID" value="TNN72387.1"/>
    <property type="molecule type" value="Genomic_DNA"/>
</dbReference>
<name>A0A4Z2I331_9TELE</name>
<sequence>MAASPMAPSVSTVERSNSWNRSMATRESSSLGGEREREGKYHIWKVLTPSDRSTRSEEAGDQRWRRFWTRWVNQNQPTQNLWVEVLDGGRDAGQQGVLAGGGDHHGVQLGQLLVDLHANGAQTGQISIPYCLDSLEY</sequence>
<gene>
    <name evidence="2" type="ORF">EYF80_017426</name>
</gene>
<reference evidence="2 3" key="1">
    <citation type="submission" date="2019-03" db="EMBL/GenBank/DDBJ databases">
        <title>First draft genome of Liparis tanakae, snailfish: a comprehensive survey of snailfish specific genes.</title>
        <authorList>
            <person name="Kim W."/>
            <person name="Song I."/>
            <person name="Jeong J.-H."/>
            <person name="Kim D."/>
            <person name="Kim S."/>
            <person name="Ryu S."/>
            <person name="Song J.Y."/>
            <person name="Lee S.K."/>
        </authorList>
    </citation>
    <scope>NUCLEOTIDE SEQUENCE [LARGE SCALE GENOMIC DNA]</scope>
    <source>
        <tissue evidence="2">Muscle</tissue>
    </source>
</reference>
<dbReference type="AlphaFoldDB" id="A0A4Z2I331"/>
<evidence type="ECO:0000256" key="1">
    <source>
        <dbReference type="SAM" id="MobiDB-lite"/>
    </source>
</evidence>
<evidence type="ECO:0000313" key="2">
    <source>
        <dbReference type="EMBL" id="TNN72387.1"/>
    </source>
</evidence>
<dbReference type="Proteomes" id="UP000314294">
    <property type="component" value="Unassembled WGS sequence"/>
</dbReference>
<proteinExistence type="predicted"/>
<accession>A0A4Z2I331</accession>
<protein>
    <submittedName>
        <fullName evidence="2">Uncharacterized protein</fullName>
    </submittedName>
</protein>
<evidence type="ECO:0000313" key="3">
    <source>
        <dbReference type="Proteomes" id="UP000314294"/>
    </source>
</evidence>
<feature type="region of interest" description="Disordered" evidence="1">
    <location>
        <begin position="1"/>
        <end position="37"/>
    </location>
</feature>
<organism evidence="2 3">
    <name type="scientific">Liparis tanakae</name>
    <name type="common">Tanaka's snailfish</name>
    <dbReference type="NCBI Taxonomy" id="230148"/>
    <lineage>
        <taxon>Eukaryota</taxon>
        <taxon>Metazoa</taxon>
        <taxon>Chordata</taxon>
        <taxon>Craniata</taxon>
        <taxon>Vertebrata</taxon>
        <taxon>Euteleostomi</taxon>
        <taxon>Actinopterygii</taxon>
        <taxon>Neopterygii</taxon>
        <taxon>Teleostei</taxon>
        <taxon>Neoteleostei</taxon>
        <taxon>Acanthomorphata</taxon>
        <taxon>Eupercaria</taxon>
        <taxon>Perciformes</taxon>
        <taxon>Cottioidei</taxon>
        <taxon>Cottales</taxon>
        <taxon>Liparidae</taxon>
        <taxon>Liparis</taxon>
    </lineage>
</organism>
<comment type="caution">
    <text evidence="2">The sequence shown here is derived from an EMBL/GenBank/DDBJ whole genome shotgun (WGS) entry which is preliminary data.</text>
</comment>
<keyword evidence="3" id="KW-1185">Reference proteome</keyword>